<keyword evidence="1" id="KW-0479">Metal-binding</keyword>
<dbReference type="PANTHER" id="PTHR13513:SF9">
    <property type="entry name" value="E3 UBIQUITIN-PROTEIN LIGASE UBR7-RELATED"/>
    <property type="match status" value="1"/>
</dbReference>
<dbReference type="CDD" id="cd19677">
    <property type="entry name" value="UBR-box_UBR7"/>
    <property type="match status" value="1"/>
</dbReference>
<dbReference type="EMBL" id="JBGFUD010015289">
    <property type="protein sequence ID" value="MFH4984110.1"/>
    <property type="molecule type" value="Genomic_DNA"/>
</dbReference>
<evidence type="ECO:0000256" key="4">
    <source>
        <dbReference type="PROSITE-ProRule" id="PRU00508"/>
    </source>
</evidence>
<proteinExistence type="predicted"/>
<feature type="region of interest" description="Disordered" evidence="5">
    <location>
        <begin position="1"/>
        <end position="38"/>
    </location>
</feature>
<accession>A0ABD6EVZ2</accession>
<feature type="compositionally biased region" description="Basic and acidic residues" evidence="5">
    <location>
        <begin position="1"/>
        <end position="11"/>
    </location>
</feature>
<evidence type="ECO:0000313" key="7">
    <source>
        <dbReference type="EMBL" id="MFH4984110.1"/>
    </source>
</evidence>
<evidence type="ECO:0000256" key="5">
    <source>
        <dbReference type="SAM" id="MobiDB-lite"/>
    </source>
</evidence>
<keyword evidence="2" id="KW-0863">Zinc-finger</keyword>
<gene>
    <name evidence="7" type="ORF">AB6A40_010819</name>
</gene>
<keyword evidence="8" id="KW-1185">Reference proteome</keyword>
<evidence type="ECO:0000259" key="6">
    <source>
        <dbReference type="PROSITE" id="PS51157"/>
    </source>
</evidence>
<dbReference type="InterPro" id="IPR047506">
    <property type="entry name" value="UBR7-like_UBR-box"/>
</dbReference>
<keyword evidence="3" id="KW-0862">Zinc</keyword>
<dbReference type="AlphaFoldDB" id="A0ABD6EVZ2"/>
<dbReference type="Pfam" id="PF02207">
    <property type="entry name" value="zf-UBR"/>
    <property type="match status" value="1"/>
</dbReference>
<dbReference type="InterPro" id="IPR003126">
    <property type="entry name" value="Znf_UBR"/>
</dbReference>
<comment type="caution">
    <text evidence="7">The sequence shown here is derived from an EMBL/GenBank/DDBJ whole genome shotgun (WGS) entry which is preliminary data.</text>
</comment>
<evidence type="ECO:0000313" key="8">
    <source>
        <dbReference type="Proteomes" id="UP001608902"/>
    </source>
</evidence>
<dbReference type="InterPro" id="IPR040204">
    <property type="entry name" value="UBR7"/>
</dbReference>
<evidence type="ECO:0000256" key="1">
    <source>
        <dbReference type="ARBA" id="ARBA00022723"/>
    </source>
</evidence>
<dbReference type="SMART" id="SM00396">
    <property type="entry name" value="ZnF_UBR1"/>
    <property type="match status" value="1"/>
</dbReference>
<reference evidence="7 8" key="1">
    <citation type="submission" date="2024-08" db="EMBL/GenBank/DDBJ databases">
        <title>Gnathostoma spinigerum genome.</title>
        <authorList>
            <person name="Gonzalez-Bertolin B."/>
            <person name="Monzon S."/>
            <person name="Zaballos A."/>
            <person name="Jimenez P."/>
            <person name="Dekumyoy P."/>
            <person name="Varona S."/>
            <person name="Cuesta I."/>
            <person name="Sumanam S."/>
            <person name="Adisakwattana P."/>
            <person name="Gasser R.B."/>
            <person name="Hernandez-Gonzalez A."/>
            <person name="Young N.D."/>
            <person name="Perteguer M.J."/>
        </authorList>
    </citation>
    <scope>NUCLEOTIDE SEQUENCE [LARGE SCALE GENOMIC DNA]</scope>
    <source>
        <strain evidence="7">AL3</strain>
        <tissue evidence="7">Liver</tissue>
    </source>
</reference>
<protein>
    <recommendedName>
        <fullName evidence="6">UBR-type domain-containing protein</fullName>
    </recommendedName>
</protein>
<dbReference type="PANTHER" id="PTHR13513">
    <property type="entry name" value="E3 UBIQUITIN-PROTEIN LIGASE UBR7"/>
    <property type="match status" value="1"/>
</dbReference>
<evidence type="ECO:0000256" key="3">
    <source>
        <dbReference type="ARBA" id="ARBA00022833"/>
    </source>
</evidence>
<dbReference type="Proteomes" id="UP001608902">
    <property type="component" value="Unassembled WGS sequence"/>
</dbReference>
<feature type="zinc finger region" description="UBR-type" evidence="4">
    <location>
        <begin position="85"/>
        <end position="156"/>
    </location>
</feature>
<sequence>MDERNVEEELKTGAAVNDGEHQEESHSPAPNENEHYQGSSAVTTALTTDTAGTSEGPLITLDEFIEDQIKLEAEAEALLGGSDDMVCTYPEGYKPRQPLYACLDCVTGQSDFAGVCYGCSLHCHGNHNLIELYTKRNFCCDCGNSKFPSPCTLFKVFPAFTSLRSLTDLWSLCRTTKAN</sequence>
<feature type="domain" description="UBR-type" evidence="6">
    <location>
        <begin position="85"/>
        <end position="156"/>
    </location>
</feature>
<dbReference type="GO" id="GO:0008270">
    <property type="term" value="F:zinc ion binding"/>
    <property type="evidence" value="ECO:0007669"/>
    <property type="project" value="UniProtKB-KW"/>
</dbReference>
<name>A0ABD6EVZ2_9BILA</name>
<organism evidence="7 8">
    <name type="scientific">Gnathostoma spinigerum</name>
    <dbReference type="NCBI Taxonomy" id="75299"/>
    <lineage>
        <taxon>Eukaryota</taxon>
        <taxon>Metazoa</taxon>
        <taxon>Ecdysozoa</taxon>
        <taxon>Nematoda</taxon>
        <taxon>Chromadorea</taxon>
        <taxon>Rhabditida</taxon>
        <taxon>Spirurina</taxon>
        <taxon>Gnathostomatomorpha</taxon>
        <taxon>Gnathostomatoidea</taxon>
        <taxon>Gnathostomatidae</taxon>
        <taxon>Gnathostoma</taxon>
    </lineage>
</organism>
<evidence type="ECO:0000256" key="2">
    <source>
        <dbReference type="ARBA" id="ARBA00022771"/>
    </source>
</evidence>
<dbReference type="PROSITE" id="PS51157">
    <property type="entry name" value="ZF_UBR"/>
    <property type="match status" value="1"/>
</dbReference>